<proteinExistence type="predicted"/>
<comment type="caution">
    <text evidence="2">The sequence shown here is derived from an EMBL/GenBank/DDBJ whole genome shotgun (WGS) entry which is preliminary data.</text>
</comment>
<sequence length="171" mass="20166">MVFWTKSLCSNSKGKDTLLALRRHCMYSVLVKQYTNCYGRIIEHIKTGFTIGCVMLNCILIRFYHQLNALTLIFIQTCLFMLSTNPPIMFGYAFRMGQNSDEFKKLLTIPTQDTTRNWRMFLKRKSQSLRPISIRVSDMYVLDEKMILMYFFFIFNYTLSVLIMTSDNHIG</sequence>
<keyword evidence="3" id="KW-1185">Reference proteome</keyword>
<evidence type="ECO:0000313" key="2">
    <source>
        <dbReference type="EMBL" id="CAG7821020.1"/>
    </source>
</evidence>
<evidence type="ECO:0000313" key="3">
    <source>
        <dbReference type="Proteomes" id="UP000708208"/>
    </source>
</evidence>
<accession>A0A8J2PNB5</accession>
<dbReference type="EMBL" id="CAJVCH010497644">
    <property type="protein sequence ID" value="CAG7821020.1"/>
    <property type="molecule type" value="Genomic_DNA"/>
</dbReference>
<keyword evidence="1" id="KW-1133">Transmembrane helix</keyword>
<dbReference type="Proteomes" id="UP000708208">
    <property type="component" value="Unassembled WGS sequence"/>
</dbReference>
<dbReference type="AlphaFoldDB" id="A0A8J2PNB5"/>
<name>A0A8J2PNB5_9HEXA</name>
<reference evidence="2" key="1">
    <citation type="submission" date="2021-06" db="EMBL/GenBank/DDBJ databases">
        <authorList>
            <person name="Hodson N. C."/>
            <person name="Mongue J. A."/>
            <person name="Jaron S. K."/>
        </authorList>
    </citation>
    <scope>NUCLEOTIDE SEQUENCE</scope>
</reference>
<feature type="transmembrane region" description="Helical" evidence="1">
    <location>
        <begin position="147"/>
        <end position="165"/>
    </location>
</feature>
<evidence type="ECO:0000256" key="1">
    <source>
        <dbReference type="SAM" id="Phobius"/>
    </source>
</evidence>
<protein>
    <submittedName>
        <fullName evidence="2">Uncharacterized protein</fullName>
    </submittedName>
</protein>
<feature type="transmembrane region" description="Helical" evidence="1">
    <location>
        <begin position="71"/>
        <end position="94"/>
    </location>
</feature>
<organism evidence="2 3">
    <name type="scientific">Allacma fusca</name>
    <dbReference type="NCBI Taxonomy" id="39272"/>
    <lineage>
        <taxon>Eukaryota</taxon>
        <taxon>Metazoa</taxon>
        <taxon>Ecdysozoa</taxon>
        <taxon>Arthropoda</taxon>
        <taxon>Hexapoda</taxon>
        <taxon>Collembola</taxon>
        <taxon>Symphypleona</taxon>
        <taxon>Sminthuridae</taxon>
        <taxon>Allacma</taxon>
    </lineage>
</organism>
<gene>
    <name evidence="2" type="ORF">AFUS01_LOCUS31383</name>
</gene>
<keyword evidence="1" id="KW-0812">Transmembrane</keyword>
<feature type="transmembrane region" description="Helical" evidence="1">
    <location>
        <begin position="48"/>
        <end position="65"/>
    </location>
</feature>
<keyword evidence="1" id="KW-0472">Membrane</keyword>